<evidence type="ECO:0000256" key="2">
    <source>
        <dbReference type="SAM" id="Phobius"/>
    </source>
</evidence>
<sequence length="316" mass="35108">MHVSNLWIFYQLHLMPRMQSSSGHCCLCVVGVFMFLAGVIMIATGVCLILNYGVFDVNLLPPELRSDDGKRTVGIILTTIGFVAILVSVLVSVFFLCFQEKSSVSPNQLSSIPDSERKPSREKHQTDLKKHAPSTMHSNLVPQSARKRHKKGKHARRNLMSQVDKLEGIKETDAISRKQSEKSLVNLNGLNSDGTPRSEESDENRLRSENSETESAFGPSDMISKDESEGSGQSNQNGFLPSVIIDHNPSGSSAYATAENKTVENTSYDNRDFSESSANEYKNKNIDLYSPDNRSINTPETCTEVDFESQVENLIR</sequence>
<name>A0ABQ9FSU5_TEGGR</name>
<feature type="compositionally biased region" description="Basic and acidic residues" evidence="1">
    <location>
        <begin position="164"/>
        <end position="181"/>
    </location>
</feature>
<proteinExistence type="predicted"/>
<keyword evidence="2" id="KW-0812">Transmembrane</keyword>
<keyword evidence="4" id="KW-1185">Reference proteome</keyword>
<gene>
    <name evidence="3" type="ORF">KUTeg_003871</name>
</gene>
<feature type="region of interest" description="Disordered" evidence="1">
    <location>
        <begin position="105"/>
        <end position="299"/>
    </location>
</feature>
<evidence type="ECO:0000256" key="1">
    <source>
        <dbReference type="SAM" id="MobiDB-lite"/>
    </source>
</evidence>
<feature type="compositionally biased region" description="Polar residues" evidence="1">
    <location>
        <begin position="230"/>
        <end position="239"/>
    </location>
</feature>
<organism evidence="3 4">
    <name type="scientific">Tegillarca granosa</name>
    <name type="common">Malaysian cockle</name>
    <name type="synonym">Anadara granosa</name>
    <dbReference type="NCBI Taxonomy" id="220873"/>
    <lineage>
        <taxon>Eukaryota</taxon>
        <taxon>Metazoa</taxon>
        <taxon>Spiralia</taxon>
        <taxon>Lophotrochozoa</taxon>
        <taxon>Mollusca</taxon>
        <taxon>Bivalvia</taxon>
        <taxon>Autobranchia</taxon>
        <taxon>Pteriomorphia</taxon>
        <taxon>Arcoida</taxon>
        <taxon>Arcoidea</taxon>
        <taxon>Arcidae</taxon>
        <taxon>Tegillarca</taxon>
    </lineage>
</organism>
<accession>A0ABQ9FSU5</accession>
<protein>
    <submittedName>
        <fullName evidence="3">Uncharacterized protein</fullName>
    </submittedName>
</protein>
<feature type="transmembrane region" description="Helical" evidence="2">
    <location>
        <begin position="25"/>
        <end position="55"/>
    </location>
</feature>
<dbReference type="EMBL" id="JARBDR010000214">
    <property type="protein sequence ID" value="KAJ8318780.1"/>
    <property type="molecule type" value="Genomic_DNA"/>
</dbReference>
<feature type="compositionally biased region" description="Basic and acidic residues" evidence="1">
    <location>
        <begin position="114"/>
        <end position="130"/>
    </location>
</feature>
<dbReference type="Proteomes" id="UP001217089">
    <property type="component" value="Unassembled WGS sequence"/>
</dbReference>
<feature type="compositionally biased region" description="Polar residues" evidence="1">
    <location>
        <begin position="182"/>
        <end position="195"/>
    </location>
</feature>
<feature type="transmembrane region" description="Helical" evidence="2">
    <location>
        <begin position="75"/>
        <end position="98"/>
    </location>
</feature>
<comment type="caution">
    <text evidence="3">The sequence shown here is derived from an EMBL/GenBank/DDBJ whole genome shotgun (WGS) entry which is preliminary data.</text>
</comment>
<evidence type="ECO:0000313" key="3">
    <source>
        <dbReference type="EMBL" id="KAJ8318780.1"/>
    </source>
</evidence>
<evidence type="ECO:0000313" key="4">
    <source>
        <dbReference type="Proteomes" id="UP001217089"/>
    </source>
</evidence>
<keyword evidence="2" id="KW-1133">Transmembrane helix</keyword>
<feature type="compositionally biased region" description="Basic and acidic residues" evidence="1">
    <location>
        <begin position="196"/>
        <end position="210"/>
    </location>
</feature>
<keyword evidence="2" id="KW-0472">Membrane</keyword>
<feature type="compositionally biased region" description="Basic residues" evidence="1">
    <location>
        <begin position="145"/>
        <end position="157"/>
    </location>
</feature>
<feature type="compositionally biased region" description="Polar residues" evidence="1">
    <location>
        <begin position="249"/>
        <end position="268"/>
    </location>
</feature>
<reference evidence="3 4" key="1">
    <citation type="submission" date="2022-12" db="EMBL/GenBank/DDBJ databases">
        <title>Chromosome-level genome of Tegillarca granosa.</title>
        <authorList>
            <person name="Kim J."/>
        </authorList>
    </citation>
    <scope>NUCLEOTIDE SEQUENCE [LARGE SCALE GENOMIC DNA]</scope>
    <source>
        <strain evidence="3">Teg-2019</strain>
        <tissue evidence="3">Adductor muscle</tissue>
    </source>
</reference>